<evidence type="ECO:0000313" key="4">
    <source>
        <dbReference type="Proteomes" id="UP000317494"/>
    </source>
</evidence>
<dbReference type="InterPro" id="IPR013078">
    <property type="entry name" value="His_Pase_superF_clade-1"/>
</dbReference>
<gene>
    <name evidence="3" type="ORF">SeMB42_g07146</name>
</gene>
<name>A0A507CCJ2_9FUNG</name>
<dbReference type="AlphaFoldDB" id="A0A507CCJ2"/>
<comment type="caution">
    <text evidence="3">The sequence shown here is derived from an EMBL/GenBank/DDBJ whole genome shotgun (WGS) entry which is preliminary data.</text>
</comment>
<dbReference type="PANTHER" id="PTHR48100:SF10">
    <property type="entry name" value="2-CARBOXY-D-ARABINITOL-1-PHOSPHATASE-RELATED"/>
    <property type="match status" value="1"/>
</dbReference>
<feature type="active site" description="Tele-phosphohistidine intermediate" evidence="1">
    <location>
        <position position="25"/>
    </location>
</feature>
<dbReference type="Proteomes" id="UP000317494">
    <property type="component" value="Unassembled WGS sequence"/>
</dbReference>
<dbReference type="STRING" id="286115.A0A507CCJ2"/>
<dbReference type="VEuPathDB" id="FungiDB:SeMB42_g07146"/>
<evidence type="ECO:0000256" key="2">
    <source>
        <dbReference type="PIRSR" id="PIRSR613078-2"/>
    </source>
</evidence>
<dbReference type="InterPro" id="IPR050275">
    <property type="entry name" value="PGM_Phosphatase"/>
</dbReference>
<organism evidence="3 4">
    <name type="scientific">Synchytrium endobioticum</name>
    <dbReference type="NCBI Taxonomy" id="286115"/>
    <lineage>
        <taxon>Eukaryota</taxon>
        <taxon>Fungi</taxon>
        <taxon>Fungi incertae sedis</taxon>
        <taxon>Chytridiomycota</taxon>
        <taxon>Chytridiomycota incertae sedis</taxon>
        <taxon>Chytridiomycetes</taxon>
        <taxon>Synchytriales</taxon>
        <taxon>Synchytriaceae</taxon>
        <taxon>Synchytrium</taxon>
    </lineage>
</organism>
<dbReference type="GO" id="GO:0016791">
    <property type="term" value="F:phosphatase activity"/>
    <property type="evidence" value="ECO:0007669"/>
    <property type="project" value="TreeGrafter"/>
</dbReference>
<dbReference type="PANTHER" id="PTHR48100">
    <property type="entry name" value="BROAD-SPECIFICITY PHOSPHATASE YOR283W-RELATED"/>
    <property type="match status" value="1"/>
</dbReference>
<dbReference type="SMART" id="SM00855">
    <property type="entry name" value="PGAM"/>
    <property type="match status" value="1"/>
</dbReference>
<keyword evidence="4" id="KW-1185">Reference proteome</keyword>
<evidence type="ECO:0000313" key="3">
    <source>
        <dbReference type="EMBL" id="TPX35634.1"/>
    </source>
</evidence>
<sequence length="260" mass="29292">MDPFPPMRLPSRPGATIKRIYLCRHGETAANYKRLLQGKGIDLPLNDRGTVQARSLAERLRNEKVDFIGTSHLKRAKQTAQIIHQHHPRAAWLENEDLAEISWGSWDGTDTSEIETLIQKWDRGDFEAAAPQGESPFAVEIRSVSLLYDLIYSRSENNLVFVLHGRLLRIILSSLLNRNLSKMDSFRHHNCNINILDIEILDTPSSSSPLSLSPSSKNLAIQVLGKDERRTAGTALRHPSNIRVTACILDDCSHLTDFLL</sequence>
<dbReference type="Pfam" id="PF00300">
    <property type="entry name" value="His_Phos_1"/>
    <property type="match status" value="1"/>
</dbReference>
<dbReference type="InterPro" id="IPR001345">
    <property type="entry name" value="PG/BPGM_mutase_AS"/>
</dbReference>
<dbReference type="SUPFAM" id="SSF53254">
    <property type="entry name" value="Phosphoglycerate mutase-like"/>
    <property type="match status" value="1"/>
</dbReference>
<dbReference type="Gene3D" id="3.40.50.1240">
    <property type="entry name" value="Phosphoglycerate mutase-like"/>
    <property type="match status" value="1"/>
</dbReference>
<feature type="binding site" evidence="2">
    <location>
        <position position="75"/>
    </location>
    <ligand>
        <name>substrate</name>
    </ligand>
</feature>
<dbReference type="CDD" id="cd07067">
    <property type="entry name" value="HP_PGM_like"/>
    <property type="match status" value="1"/>
</dbReference>
<evidence type="ECO:0000256" key="1">
    <source>
        <dbReference type="PIRSR" id="PIRSR613078-1"/>
    </source>
</evidence>
<dbReference type="PROSITE" id="PS00175">
    <property type="entry name" value="PG_MUTASE"/>
    <property type="match status" value="1"/>
</dbReference>
<accession>A0A507CCJ2</accession>
<feature type="active site" description="Proton donor/acceptor" evidence="1">
    <location>
        <position position="100"/>
    </location>
</feature>
<protein>
    <submittedName>
        <fullName evidence="3">Uncharacterized protein</fullName>
    </submittedName>
</protein>
<proteinExistence type="predicted"/>
<feature type="binding site" evidence="2">
    <location>
        <begin position="24"/>
        <end position="31"/>
    </location>
    <ligand>
        <name>substrate</name>
    </ligand>
</feature>
<dbReference type="InterPro" id="IPR029033">
    <property type="entry name" value="His_PPase_superfam"/>
</dbReference>
<reference evidence="3 4" key="1">
    <citation type="journal article" date="2019" name="Sci. Rep.">
        <title>Comparative genomics of chytrid fungi reveal insights into the obligate biotrophic and pathogenic lifestyle of Synchytrium endobioticum.</title>
        <authorList>
            <person name="van de Vossenberg B.T.L.H."/>
            <person name="Warris S."/>
            <person name="Nguyen H.D.T."/>
            <person name="van Gent-Pelzer M.P.E."/>
            <person name="Joly D.L."/>
            <person name="van de Geest H.C."/>
            <person name="Bonants P.J.M."/>
            <person name="Smith D.S."/>
            <person name="Levesque C.A."/>
            <person name="van der Lee T.A.J."/>
        </authorList>
    </citation>
    <scope>NUCLEOTIDE SEQUENCE [LARGE SCALE GENOMIC DNA]</scope>
    <source>
        <strain evidence="3 4">MB42</strain>
    </source>
</reference>
<dbReference type="EMBL" id="QEAN01000466">
    <property type="protein sequence ID" value="TPX35634.1"/>
    <property type="molecule type" value="Genomic_DNA"/>
</dbReference>